<dbReference type="AlphaFoldDB" id="A0AAN9HX34"/>
<protein>
    <submittedName>
        <fullName evidence="2">Uncharacterized protein</fullName>
    </submittedName>
</protein>
<evidence type="ECO:0000256" key="1">
    <source>
        <dbReference type="SAM" id="MobiDB-lite"/>
    </source>
</evidence>
<feature type="compositionally biased region" description="Basic residues" evidence="1">
    <location>
        <begin position="149"/>
        <end position="160"/>
    </location>
</feature>
<dbReference type="GO" id="GO:0043022">
    <property type="term" value="F:ribosome binding"/>
    <property type="evidence" value="ECO:0007669"/>
    <property type="project" value="InterPro"/>
</dbReference>
<evidence type="ECO:0000313" key="2">
    <source>
        <dbReference type="EMBL" id="KAK7259388.1"/>
    </source>
</evidence>
<name>A0AAN9HX34_CROPI</name>
<sequence length="233" mass="26775">MHPGQPIFVSSNCLPVKALKFEPAGHAYHSAALKLLGVLEDKEGEVDDKKVADEKESSYLPSFDSYSGKSKKKSGSGDKQKDHYALLGLSPLRYLATEDQIRKSYHEINAKLSEKARKEESVRIRVLVDNAYKRDPRILRRKEEEKTEKQRKKQAKHMAKKLQEEEAARIAEEERRRKEEEEKQAAEVALQQKKVYVMLKTQCTLLNICHTQRRRHHESALVIPVSSCILPCI</sequence>
<dbReference type="GO" id="GO:0005829">
    <property type="term" value="C:cytosol"/>
    <property type="evidence" value="ECO:0007669"/>
    <property type="project" value="TreeGrafter"/>
</dbReference>
<dbReference type="GO" id="GO:0051083">
    <property type="term" value="P:'de novo' cotranslational protein folding"/>
    <property type="evidence" value="ECO:0007669"/>
    <property type="project" value="InterPro"/>
</dbReference>
<gene>
    <name evidence="2" type="ORF">RIF29_24995</name>
</gene>
<dbReference type="PANTHER" id="PTHR43999:SF1">
    <property type="entry name" value="DNAJ HOMOLOG SUBFAMILY C MEMBER 2"/>
    <property type="match status" value="1"/>
</dbReference>
<feature type="region of interest" description="Disordered" evidence="1">
    <location>
        <begin position="59"/>
        <end position="82"/>
    </location>
</feature>
<dbReference type="GO" id="GO:0006450">
    <property type="term" value="P:regulation of translational fidelity"/>
    <property type="evidence" value="ECO:0007669"/>
    <property type="project" value="InterPro"/>
</dbReference>
<proteinExistence type="predicted"/>
<dbReference type="EMBL" id="JAYWIO010000005">
    <property type="protein sequence ID" value="KAK7259388.1"/>
    <property type="molecule type" value="Genomic_DNA"/>
</dbReference>
<dbReference type="PANTHER" id="PTHR43999">
    <property type="entry name" value="DNAJ HOMOLOG SUBFAMILY C MEMBER 2"/>
    <property type="match status" value="1"/>
</dbReference>
<keyword evidence="3" id="KW-1185">Reference proteome</keyword>
<organism evidence="2 3">
    <name type="scientific">Crotalaria pallida</name>
    <name type="common">Smooth rattlebox</name>
    <name type="synonym">Crotalaria striata</name>
    <dbReference type="NCBI Taxonomy" id="3830"/>
    <lineage>
        <taxon>Eukaryota</taxon>
        <taxon>Viridiplantae</taxon>
        <taxon>Streptophyta</taxon>
        <taxon>Embryophyta</taxon>
        <taxon>Tracheophyta</taxon>
        <taxon>Spermatophyta</taxon>
        <taxon>Magnoliopsida</taxon>
        <taxon>eudicotyledons</taxon>
        <taxon>Gunneridae</taxon>
        <taxon>Pentapetalae</taxon>
        <taxon>rosids</taxon>
        <taxon>fabids</taxon>
        <taxon>Fabales</taxon>
        <taxon>Fabaceae</taxon>
        <taxon>Papilionoideae</taxon>
        <taxon>50 kb inversion clade</taxon>
        <taxon>genistoids sensu lato</taxon>
        <taxon>core genistoids</taxon>
        <taxon>Crotalarieae</taxon>
        <taxon>Crotalaria</taxon>
    </lineage>
</organism>
<dbReference type="Proteomes" id="UP001372338">
    <property type="component" value="Unassembled WGS sequence"/>
</dbReference>
<evidence type="ECO:0000313" key="3">
    <source>
        <dbReference type="Proteomes" id="UP001372338"/>
    </source>
</evidence>
<feature type="compositionally biased region" description="Basic and acidic residues" evidence="1">
    <location>
        <begin position="161"/>
        <end position="182"/>
    </location>
</feature>
<dbReference type="InterPro" id="IPR044634">
    <property type="entry name" value="Zuotin/DnaJC2"/>
</dbReference>
<accession>A0AAN9HX34</accession>
<reference evidence="2 3" key="1">
    <citation type="submission" date="2024-01" db="EMBL/GenBank/DDBJ databases">
        <title>The genomes of 5 underutilized Papilionoideae crops provide insights into root nodulation and disease resistanc.</title>
        <authorList>
            <person name="Yuan L."/>
        </authorList>
    </citation>
    <scope>NUCLEOTIDE SEQUENCE [LARGE SCALE GENOMIC DNA]</scope>
    <source>
        <strain evidence="2">ZHUSHIDOU_FW_LH</strain>
        <tissue evidence="2">Leaf</tissue>
    </source>
</reference>
<dbReference type="GO" id="GO:0030544">
    <property type="term" value="F:Hsp70 protein binding"/>
    <property type="evidence" value="ECO:0007669"/>
    <property type="project" value="InterPro"/>
</dbReference>
<comment type="caution">
    <text evidence="2">The sequence shown here is derived from an EMBL/GenBank/DDBJ whole genome shotgun (WGS) entry which is preliminary data.</text>
</comment>
<feature type="region of interest" description="Disordered" evidence="1">
    <location>
        <begin position="142"/>
        <end position="182"/>
    </location>
</feature>